<sequence>MMRTTRHFTAMHPPSISARRKRTKGHSFSGLSLFQDAVNSLWGPLWDVGREKNTLQFHGGLCELNRLSLTYLECVPTVPANAAMYSRDLRTGSIEKFAL</sequence>
<reference evidence="1 2" key="1">
    <citation type="journal article" date="2019" name="Nat. Ecol. Evol.">
        <title>Megaphylogeny resolves global patterns of mushroom evolution.</title>
        <authorList>
            <person name="Varga T."/>
            <person name="Krizsan K."/>
            <person name="Foldi C."/>
            <person name="Dima B."/>
            <person name="Sanchez-Garcia M."/>
            <person name="Sanchez-Ramirez S."/>
            <person name="Szollosi G.J."/>
            <person name="Szarkandi J.G."/>
            <person name="Papp V."/>
            <person name="Albert L."/>
            <person name="Andreopoulos W."/>
            <person name="Angelini C."/>
            <person name="Antonin V."/>
            <person name="Barry K.W."/>
            <person name="Bougher N.L."/>
            <person name="Buchanan P."/>
            <person name="Buyck B."/>
            <person name="Bense V."/>
            <person name="Catcheside P."/>
            <person name="Chovatia M."/>
            <person name="Cooper J."/>
            <person name="Damon W."/>
            <person name="Desjardin D."/>
            <person name="Finy P."/>
            <person name="Geml J."/>
            <person name="Haridas S."/>
            <person name="Hughes K."/>
            <person name="Justo A."/>
            <person name="Karasinski D."/>
            <person name="Kautmanova I."/>
            <person name="Kiss B."/>
            <person name="Kocsube S."/>
            <person name="Kotiranta H."/>
            <person name="LaButti K.M."/>
            <person name="Lechner B.E."/>
            <person name="Liimatainen K."/>
            <person name="Lipzen A."/>
            <person name="Lukacs Z."/>
            <person name="Mihaltcheva S."/>
            <person name="Morgado L.N."/>
            <person name="Niskanen T."/>
            <person name="Noordeloos M.E."/>
            <person name="Ohm R.A."/>
            <person name="Ortiz-Santana B."/>
            <person name="Ovrebo C."/>
            <person name="Racz N."/>
            <person name="Riley R."/>
            <person name="Savchenko A."/>
            <person name="Shiryaev A."/>
            <person name="Soop K."/>
            <person name="Spirin V."/>
            <person name="Szebenyi C."/>
            <person name="Tomsovsky M."/>
            <person name="Tulloss R.E."/>
            <person name="Uehling J."/>
            <person name="Grigoriev I.V."/>
            <person name="Vagvolgyi C."/>
            <person name="Papp T."/>
            <person name="Martin F.M."/>
            <person name="Miettinen O."/>
            <person name="Hibbett D.S."/>
            <person name="Nagy L.G."/>
        </authorList>
    </citation>
    <scope>NUCLEOTIDE SEQUENCE [LARGE SCALE GENOMIC DNA]</scope>
    <source>
        <strain evidence="1 2">FP101781</strain>
    </source>
</reference>
<protein>
    <submittedName>
        <fullName evidence="1">Uncharacterized protein</fullName>
    </submittedName>
</protein>
<evidence type="ECO:0000313" key="1">
    <source>
        <dbReference type="EMBL" id="TEB17637.1"/>
    </source>
</evidence>
<dbReference type="Proteomes" id="UP000298030">
    <property type="component" value="Unassembled WGS sequence"/>
</dbReference>
<accession>A0A4Y7S986</accession>
<gene>
    <name evidence="1" type="ORF">FA13DRAFT_764915</name>
</gene>
<organism evidence="1 2">
    <name type="scientific">Coprinellus micaceus</name>
    <name type="common">Glistening ink-cap mushroom</name>
    <name type="synonym">Coprinus micaceus</name>
    <dbReference type="NCBI Taxonomy" id="71717"/>
    <lineage>
        <taxon>Eukaryota</taxon>
        <taxon>Fungi</taxon>
        <taxon>Dikarya</taxon>
        <taxon>Basidiomycota</taxon>
        <taxon>Agaricomycotina</taxon>
        <taxon>Agaricomycetes</taxon>
        <taxon>Agaricomycetidae</taxon>
        <taxon>Agaricales</taxon>
        <taxon>Agaricineae</taxon>
        <taxon>Psathyrellaceae</taxon>
        <taxon>Coprinellus</taxon>
    </lineage>
</organism>
<dbReference type="AlphaFoldDB" id="A0A4Y7S986"/>
<comment type="caution">
    <text evidence="1">The sequence shown here is derived from an EMBL/GenBank/DDBJ whole genome shotgun (WGS) entry which is preliminary data.</text>
</comment>
<proteinExistence type="predicted"/>
<dbReference type="EMBL" id="QPFP01000301">
    <property type="protein sequence ID" value="TEB17637.1"/>
    <property type="molecule type" value="Genomic_DNA"/>
</dbReference>
<evidence type="ECO:0000313" key="2">
    <source>
        <dbReference type="Proteomes" id="UP000298030"/>
    </source>
</evidence>
<name>A0A4Y7S986_COPMI</name>
<keyword evidence="2" id="KW-1185">Reference proteome</keyword>